<organism evidence="1 2">
    <name type="scientific">Sclerotinia sclerotiorum (strain ATCC 18683 / 1980 / Ss-1)</name>
    <name type="common">White mold</name>
    <name type="synonym">Whetzelinia sclerotiorum</name>
    <dbReference type="NCBI Taxonomy" id="665079"/>
    <lineage>
        <taxon>Eukaryota</taxon>
        <taxon>Fungi</taxon>
        <taxon>Dikarya</taxon>
        <taxon>Ascomycota</taxon>
        <taxon>Pezizomycotina</taxon>
        <taxon>Leotiomycetes</taxon>
        <taxon>Helotiales</taxon>
        <taxon>Sclerotiniaceae</taxon>
        <taxon>Sclerotinia</taxon>
    </lineage>
</organism>
<gene>
    <name evidence="1" type="ORF">SS1G_11776</name>
</gene>
<evidence type="ECO:0000313" key="1">
    <source>
        <dbReference type="EMBL" id="EDN97251.1"/>
    </source>
</evidence>
<protein>
    <submittedName>
        <fullName evidence="1">Uncharacterized protein</fullName>
    </submittedName>
</protein>
<evidence type="ECO:0000313" key="2">
    <source>
        <dbReference type="Proteomes" id="UP000001312"/>
    </source>
</evidence>
<sequence length="41" mass="4547">MGRTQSQWENVVGADSASLKIVKTYTYIESLTDSVQIVVTK</sequence>
<keyword evidence="2" id="KW-1185">Reference proteome</keyword>
<name>A7F3D0_SCLS1</name>
<dbReference type="Proteomes" id="UP000001312">
    <property type="component" value="Unassembled WGS sequence"/>
</dbReference>
<reference evidence="2" key="1">
    <citation type="journal article" date="2011" name="PLoS Genet.">
        <title>Genomic analysis of the necrotrophic fungal pathogens Sclerotinia sclerotiorum and Botrytis cinerea.</title>
        <authorList>
            <person name="Amselem J."/>
            <person name="Cuomo C.A."/>
            <person name="van Kan J.A."/>
            <person name="Viaud M."/>
            <person name="Benito E.P."/>
            <person name="Couloux A."/>
            <person name="Coutinho P.M."/>
            <person name="de Vries R.P."/>
            <person name="Dyer P.S."/>
            <person name="Fillinger S."/>
            <person name="Fournier E."/>
            <person name="Gout L."/>
            <person name="Hahn M."/>
            <person name="Kohn L."/>
            <person name="Lapalu N."/>
            <person name="Plummer K.M."/>
            <person name="Pradier J.M."/>
            <person name="Quevillon E."/>
            <person name="Sharon A."/>
            <person name="Simon A."/>
            <person name="ten Have A."/>
            <person name="Tudzynski B."/>
            <person name="Tudzynski P."/>
            <person name="Wincker P."/>
            <person name="Andrew M."/>
            <person name="Anthouard V."/>
            <person name="Beever R.E."/>
            <person name="Beffa R."/>
            <person name="Benoit I."/>
            <person name="Bouzid O."/>
            <person name="Brault B."/>
            <person name="Chen Z."/>
            <person name="Choquer M."/>
            <person name="Collemare J."/>
            <person name="Cotton P."/>
            <person name="Danchin E.G."/>
            <person name="Da Silva C."/>
            <person name="Gautier A."/>
            <person name="Giraud C."/>
            <person name="Giraud T."/>
            <person name="Gonzalez C."/>
            <person name="Grossetete S."/>
            <person name="Guldener U."/>
            <person name="Henrissat B."/>
            <person name="Howlett B.J."/>
            <person name="Kodira C."/>
            <person name="Kretschmer M."/>
            <person name="Lappartient A."/>
            <person name="Leroch M."/>
            <person name="Levis C."/>
            <person name="Mauceli E."/>
            <person name="Neuveglise C."/>
            <person name="Oeser B."/>
            <person name="Pearson M."/>
            <person name="Poulain J."/>
            <person name="Poussereau N."/>
            <person name="Quesneville H."/>
            <person name="Rascle C."/>
            <person name="Schumacher J."/>
            <person name="Segurens B."/>
            <person name="Sexton A."/>
            <person name="Silva E."/>
            <person name="Sirven C."/>
            <person name="Soanes D.M."/>
            <person name="Talbot N.J."/>
            <person name="Templeton M."/>
            <person name="Yandava C."/>
            <person name="Yarden O."/>
            <person name="Zeng Q."/>
            <person name="Rollins J.A."/>
            <person name="Lebrun M.H."/>
            <person name="Dickman M."/>
        </authorList>
    </citation>
    <scope>NUCLEOTIDE SEQUENCE [LARGE SCALE GENOMIC DNA]</scope>
    <source>
        <strain evidence="2">ATCC 18683 / 1980 / Ss-1</strain>
    </source>
</reference>
<proteinExistence type="predicted"/>
<accession>A7F3D0</accession>
<dbReference type="GeneID" id="5483007"/>
<dbReference type="AlphaFoldDB" id="A7F3D0"/>
<dbReference type="RefSeq" id="XP_001586747.1">
    <property type="nucleotide sequence ID" value="XM_001586697.1"/>
</dbReference>
<dbReference type="KEGG" id="ssl:SS1G_11776"/>
<dbReference type="InParanoid" id="A7F3D0"/>
<dbReference type="EMBL" id="CH476640">
    <property type="protein sequence ID" value="EDN97251.1"/>
    <property type="molecule type" value="Genomic_DNA"/>
</dbReference>